<keyword evidence="7" id="KW-1185">Reference proteome</keyword>
<dbReference type="Proteomes" id="UP001055658">
    <property type="component" value="Chromosome"/>
</dbReference>
<dbReference type="PANTHER" id="PTHR30118:SF15">
    <property type="entry name" value="TRANSCRIPTIONAL REGULATORY PROTEIN"/>
    <property type="match status" value="1"/>
</dbReference>
<dbReference type="InterPro" id="IPR036390">
    <property type="entry name" value="WH_DNA-bd_sf"/>
</dbReference>
<dbReference type="Pfam" id="PF03466">
    <property type="entry name" value="LysR_substrate"/>
    <property type="match status" value="1"/>
</dbReference>
<protein>
    <submittedName>
        <fullName evidence="6">LysR family transcriptional regulator</fullName>
    </submittedName>
</protein>
<dbReference type="Pfam" id="PF00126">
    <property type="entry name" value="HTH_1"/>
    <property type="match status" value="1"/>
</dbReference>
<reference evidence="6" key="1">
    <citation type="submission" date="2022-02" db="EMBL/GenBank/DDBJ databases">
        <title>Coral-associated bacteria.</title>
        <authorList>
            <person name="Tang K."/>
            <person name="Wang X."/>
        </authorList>
    </citation>
    <scope>NUCLEOTIDE SEQUENCE</scope>
    <source>
        <strain evidence="6">SCSIO 43006</strain>
    </source>
</reference>
<dbReference type="InterPro" id="IPR000847">
    <property type="entry name" value="LysR_HTH_N"/>
</dbReference>
<dbReference type="SUPFAM" id="SSF46785">
    <property type="entry name" value="Winged helix' DNA-binding domain"/>
    <property type="match status" value="1"/>
</dbReference>
<dbReference type="InterPro" id="IPR036388">
    <property type="entry name" value="WH-like_DNA-bd_sf"/>
</dbReference>
<dbReference type="InterPro" id="IPR050389">
    <property type="entry name" value="LysR-type_TF"/>
</dbReference>
<evidence type="ECO:0000256" key="4">
    <source>
        <dbReference type="ARBA" id="ARBA00023163"/>
    </source>
</evidence>
<organism evidence="6 7">
    <name type="scientific">Microbulbifer variabilis</name>
    <dbReference type="NCBI Taxonomy" id="266805"/>
    <lineage>
        <taxon>Bacteria</taxon>
        <taxon>Pseudomonadati</taxon>
        <taxon>Pseudomonadota</taxon>
        <taxon>Gammaproteobacteria</taxon>
        <taxon>Cellvibrionales</taxon>
        <taxon>Microbulbiferaceae</taxon>
        <taxon>Microbulbifer</taxon>
    </lineage>
</organism>
<dbReference type="Gene3D" id="1.10.10.10">
    <property type="entry name" value="Winged helix-like DNA-binding domain superfamily/Winged helix DNA-binding domain"/>
    <property type="match status" value="1"/>
</dbReference>
<keyword evidence="4" id="KW-0804">Transcription</keyword>
<evidence type="ECO:0000313" key="6">
    <source>
        <dbReference type="EMBL" id="USD20111.1"/>
    </source>
</evidence>
<dbReference type="Gene3D" id="3.40.190.10">
    <property type="entry name" value="Periplasmic binding protein-like II"/>
    <property type="match status" value="2"/>
</dbReference>
<proteinExistence type="inferred from homology"/>
<evidence type="ECO:0000256" key="1">
    <source>
        <dbReference type="ARBA" id="ARBA00009437"/>
    </source>
</evidence>
<dbReference type="SUPFAM" id="SSF53850">
    <property type="entry name" value="Periplasmic binding protein-like II"/>
    <property type="match status" value="1"/>
</dbReference>
<dbReference type="EMBL" id="CP092418">
    <property type="protein sequence ID" value="USD20111.1"/>
    <property type="molecule type" value="Genomic_DNA"/>
</dbReference>
<gene>
    <name evidence="6" type="ORF">MJO52_13590</name>
</gene>
<keyword evidence="3" id="KW-0238">DNA-binding</keyword>
<dbReference type="InterPro" id="IPR005119">
    <property type="entry name" value="LysR_subst-bd"/>
</dbReference>
<accession>A0ABY4V770</accession>
<evidence type="ECO:0000256" key="2">
    <source>
        <dbReference type="ARBA" id="ARBA00023015"/>
    </source>
</evidence>
<evidence type="ECO:0000259" key="5">
    <source>
        <dbReference type="PROSITE" id="PS50931"/>
    </source>
</evidence>
<dbReference type="InterPro" id="IPR037402">
    <property type="entry name" value="YidZ_PBP2"/>
</dbReference>
<feature type="domain" description="HTH lysR-type" evidence="5">
    <location>
        <begin position="7"/>
        <end position="64"/>
    </location>
</feature>
<dbReference type="CDD" id="cd08417">
    <property type="entry name" value="PBP2_Nitroaromatics_like"/>
    <property type="match status" value="1"/>
</dbReference>
<keyword evidence="2" id="KW-0805">Transcription regulation</keyword>
<dbReference type="RefSeq" id="WP_252082208.1">
    <property type="nucleotide sequence ID" value="NZ_CP092418.1"/>
</dbReference>
<evidence type="ECO:0000256" key="3">
    <source>
        <dbReference type="ARBA" id="ARBA00023125"/>
    </source>
</evidence>
<comment type="similarity">
    <text evidence="1">Belongs to the LysR transcriptional regulatory family.</text>
</comment>
<dbReference type="PROSITE" id="PS50931">
    <property type="entry name" value="HTH_LYSR"/>
    <property type="match status" value="1"/>
</dbReference>
<name>A0ABY4V770_9GAMM</name>
<sequence length="303" mass="34445">MGNISDIELNQLRLLQIIFETRNLTRAGERAGLTQSAVSHTLKKLRHSFDDSLVIRQGNQLVLTPRAESLQTPLSRWLSDFERNILNQEEFNPESTQRTFYIATSDLVEQSIAPPLIALLQKDAPRVQVIFIKLDKHRIANQIESGEADLSISVMESSHPSLIVKTLYKDSFVSAVRNNHPFLKDKKNVHSFCQYPHIMAGTGRDNRGTVDKALEEIGLSRNVQFKVANFSSAPYIVECSDGILTAPRKFIQSIAGKFNIVHFTPPVTLPQYSMKAYWNLKNKDDPANKWLREKIVEVARIEY</sequence>
<evidence type="ECO:0000313" key="7">
    <source>
        <dbReference type="Proteomes" id="UP001055658"/>
    </source>
</evidence>
<dbReference type="PANTHER" id="PTHR30118">
    <property type="entry name" value="HTH-TYPE TRANSCRIPTIONAL REGULATOR LEUO-RELATED"/>
    <property type="match status" value="1"/>
</dbReference>